<dbReference type="FunFam" id="1.20.1160.11:FF:000001">
    <property type="entry name" value="Paired amphipathic helix protein Sin3"/>
    <property type="match status" value="1"/>
</dbReference>
<dbReference type="InterPro" id="IPR013194">
    <property type="entry name" value="HDAC_interact_dom"/>
</dbReference>
<feature type="region of interest" description="Disordered" evidence="6">
    <location>
        <begin position="739"/>
        <end position="809"/>
    </location>
</feature>
<dbReference type="InterPro" id="IPR039774">
    <property type="entry name" value="Sin3-like"/>
</dbReference>
<feature type="region of interest" description="Disordered" evidence="6">
    <location>
        <begin position="202"/>
        <end position="226"/>
    </location>
</feature>
<accession>A0A804N549</accession>
<dbReference type="SUPFAM" id="SSF47762">
    <property type="entry name" value="PAH2 domain"/>
    <property type="match status" value="2"/>
</dbReference>
<evidence type="ECO:0000256" key="2">
    <source>
        <dbReference type="ARBA" id="ARBA00022491"/>
    </source>
</evidence>
<protein>
    <recommendedName>
        <fullName evidence="7">Histone deacetylase interacting domain-containing protein</fullName>
    </recommendedName>
</protein>
<feature type="domain" description="Histone deacetylase interacting" evidence="7">
    <location>
        <begin position="847"/>
        <end position="945"/>
    </location>
</feature>
<proteinExistence type="predicted"/>
<feature type="compositionally biased region" description="Pro residues" evidence="6">
    <location>
        <begin position="1"/>
        <end position="12"/>
    </location>
</feature>
<dbReference type="GO" id="GO:0000118">
    <property type="term" value="C:histone deacetylase complex"/>
    <property type="evidence" value="ECO:0000318"/>
    <property type="project" value="GO_Central"/>
</dbReference>
<feature type="compositionally biased region" description="Basic and acidic residues" evidence="6">
    <location>
        <begin position="305"/>
        <end position="315"/>
    </location>
</feature>
<dbReference type="RefSeq" id="XP_020405874.1">
    <property type="nucleotide sequence ID" value="XM_020550285.2"/>
</dbReference>
<dbReference type="Pfam" id="PF08295">
    <property type="entry name" value="Sin3_corepress"/>
    <property type="match status" value="1"/>
</dbReference>
<feature type="region of interest" description="Disordered" evidence="6">
    <location>
        <begin position="494"/>
        <end position="685"/>
    </location>
</feature>
<feature type="compositionally biased region" description="Basic and acidic residues" evidence="6">
    <location>
        <begin position="591"/>
        <end position="630"/>
    </location>
</feature>
<dbReference type="EnsemblPlants" id="Zm00001eb135790_T001">
    <property type="protein sequence ID" value="Zm00001eb135790_P001"/>
    <property type="gene ID" value="Zm00001eb135790"/>
</dbReference>
<dbReference type="GeneID" id="103650483"/>
<feature type="compositionally biased region" description="Basic and acidic residues" evidence="6">
    <location>
        <begin position="762"/>
        <end position="775"/>
    </location>
</feature>
<evidence type="ECO:0000256" key="5">
    <source>
        <dbReference type="PROSITE-ProRule" id="PRU00810"/>
    </source>
</evidence>
<evidence type="ECO:0000259" key="7">
    <source>
        <dbReference type="SMART" id="SM00761"/>
    </source>
</evidence>
<feature type="region of interest" description="Disordered" evidence="6">
    <location>
        <begin position="1"/>
        <end position="24"/>
    </location>
</feature>
<feature type="compositionally biased region" description="Basic and acidic residues" evidence="6">
    <location>
        <begin position="551"/>
        <end position="565"/>
    </location>
</feature>
<keyword evidence="9" id="KW-1185">Reference proteome</keyword>
<feature type="compositionally biased region" description="Basic and acidic residues" evidence="6">
    <location>
        <begin position="797"/>
        <end position="809"/>
    </location>
</feature>
<evidence type="ECO:0000256" key="1">
    <source>
        <dbReference type="ARBA" id="ARBA00004123"/>
    </source>
</evidence>
<dbReference type="InterPro" id="IPR003822">
    <property type="entry name" value="PAH"/>
</dbReference>
<evidence type="ECO:0000313" key="8">
    <source>
        <dbReference type="EnsemblPlants" id="Zm00001eb135790_P001"/>
    </source>
</evidence>
<reference evidence="8" key="3">
    <citation type="submission" date="2021-05" db="UniProtKB">
        <authorList>
            <consortium name="EnsemblPlants"/>
        </authorList>
    </citation>
    <scope>IDENTIFICATION</scope>
    <source>
        <strain evidence="8">cv. B73</strain>
    </source>
</reference>
<feature type="compositionally biased region" description="Basic residues" evidence="6">
    <location>
        <begin position="248"/>
        <end position="259"/>
    </location>
</feature>
<feature type="region of interest" description="Disordered" evidence="6">
    <location>
        <begin position="328"/>
        <end position="347"/>
    </location>
</feature>
<evidence type="ECO:0000256" key="4">
    <source>
        <dbReference type="ARBA" id="ARBA00023242"/>
    </source>
</evidence>
<dbReference type="Pfam" id="PF02671">
    <property type="entry name" value="PAH"/>
    <property type="match status" value="2"/>
</dbReference>
<dbReference type="GO" id="GO:0000785">
    <property type="term" value="C:chromatin"/>
    <property type="evidence" value="ECO:0000318"/>
    <property type="project" value="GO_Central"/>
</dbReference>
<dbReference type="PROSITE" id="PS51477">
    <property type="entry name" value="PAH"/>
    <property type="match status" value="2"/>
</dbReference>
<organism evidence="8 9">
    <name type="scientific">Zea mays</name>
    <name type="common">Maize</name>
    <dbReference type="NCBI Taxonomy" id="4577"/>
    <lineage>
        <taxon>Eukaryota</taxon>
        <taxon>Viridiplantae</taxon>
        <taxon>Streptophyta</taxon>
        <taxon>Embryophyta</taxon>
        <taxon>Tracheophyta</taxon>
        <taxon>Spermatophyta</taxon>
        <taxon>Magnoliopsida</taxon>
        <taxon>Liliopsida</taxon>
        <taxon>Poales</taxon>
        <taxon>Poaceae</taxon>
        <taxon>PACMAD clade</taxon>
        <taxon>Panicoideae</taxon>
        <taxon>Andropogonodae</taxon>
        <taxon>Andropogoneae</taxon>
        <taxon>Tripsacinae</taxon>
        <taxon>Zea</taxon>
    </lineage>
</organism>
<dbReference type="AlphaFoldDB" id="A0A804N549"/>
<dbReference type="SMART" id="SM00761">
    <property type="entry name" value="HDAC_interact"/>
    <property type="match status" value="1"/>
</dbReference>
<dbReference type="Gramene" id="Zm00001eb135790_T001">
    <property type="protein sequence ID" value="Zm00001eb135790_P001"/>
    <property type="gene ID" value="Zm00001eb135790"/>
</dbReference>
<dbReference type="InterPro" id="IPR036600">
    <property type="entry name" value="PAH_sf"/>
</dbReference>
<keyword evidence="3" id="KW-0677">Repeat</keyword>
<dbReference type="PANTHER" id="PTHR12346">
    <property type="entry name" value="SIN3B-RELATED"/>
    <property type="match status" value="1"/>
</dbReference>
<reference evidence="8" key="2">
    <citation type="submission" date="2019-07" db="EMBL/GenBank/DDBJ databases">
        <authorList>
            <person name="Seetharam A."/>
            <person name="Woodhouse M."/>
            <person name="Cannon E."/>
        </authorList>
    </citation>
    <scope>NUCLEOTIDE SEQUENCE [LARGE SCALE GENOMIC DNA]</scope>
    <source>
        <strain evidence="8">cv. B73</strain>
    </source>
</reference>
<feature type="region of interest" description="Disordered" evidence="6">
    <location>
        <begin position="248"/>
        <end position="315"/>
    </location>
</feature>
<dbReference type="Proteomes" id="UP000007305">
    <property type="component" value="Chromosome 3"/>
</dbReference>
<evidence type="ECO:0000256" key="3">
    <source>
        <dbReference type="ARBA" id="ARBA00022737"/>
    </source>
</evidence>
<dbReference type="GO" id="GO:0000122">
    <property type="term" value="P:negative regulation of transcription by RNA polymerase II"/>
    <property type="evidence" value="ECO:0000318"/>
    <property type="project" value="GO_Central"/>
</dbReference>
<comment type="subcellular location">
    <subcellularLocation>
        <location evidence="1 5">Nucleus</location>
    </subcellularLocation>
</comment>
<reference evidence="9" key="1">
    <citation type="submission" date="2015-12" db="EMBL/GenBank/DDBJ databases">
        <title>Update maize B73 reference genome by single molecule sequencing technologies.</title>
        <authorList>
            <consortium name="Maize Genome Sequencing Project"/>
            <person name="Ware D."/>
        </authorList>
    </citation>
    <scope>NUCLEOTIDE SEQUENCE [LARGE SCALE GENOMIC DNA]</scope>
    <source>
        <strain evidence="9">cv. B73</strain>
    </source>
</reference>
<keyword evidence="2" id="KW-0678">Repressor</keyword>
<dbReference type="KEGG" id="zma:103650483"/>
<feature type="compositionally biased region" description="Basic residues" evidence="6">
    <location>
        <begin position="494"/>
        <end position="503"/>
    </location>
</feature>
<dbReference type="RefSeq" id="XP_020405875.1">
    <property type="nucleotide sequence ID" value="XM_020550286.3"/>
</dbReference>
<feature type="compositionally biased region" description="Acidic residues" evidence="6">
    <location>
        <begin position="384"/>
        <end position="393"/>
    </location>
</feature>
<feature type="compositionally biased region" description="Basic residues" evidence="6">
    <location>
        <begin position="740"/>
        <end position="750"/>
    </location>
</feature>
<keyword evidence="4 5" id="KW-0539">Nucleus</keyword>
<evidence type="ECO:0000256" key="6">
    <source>
        <dbReference type="SAM" id="MobiDB-lite"/>
    </source>
</evidence>
<feature type="compositionally biased region" description="Basic and acidic residues" evidence="6">
    <location>
        <begin position="428"/>
        <end position="442"/>
    </location>
</feature>
<dbReference type="GO" id="GO:0003714">
    <property type="term" value="F:transcription corepressor activity"/>
    <property type="evidence" value="ECO:0000318"/>
    <property type="project" value="GO_Central"/>
</dbReference>
<dbReference type="FunFam" id="1.20.1160.11:FF:000003">
    <property type="entry name" value="Paired amphipathic helix SIN3-like protein"/>
    <property type="match status" value="1"/>
</dbReference>
<dbReference type="InParanoid" id="A0A804N549"/>
<sequence>MARSPPPPPPSPAQGNGNGSGSGSLTARDALAYIKAVKDNFQEKRHTYEQFLQVMRDFKSNRLDSAGLIARVKTLFHGYPDLVLGINAFLPKGHAIRPQDLSEDKEPVDYPRAINLVNRIKIRFQQEEHVYKSFLGILSMYRMDNKPIQDVYDEVTLLFHGHPDLLEEFTHFLPDTPIPPPEAGTTSKVRNDDKNAITHSAMRAQTVQRERALPSAADSDSSVDRLDLEHDIQKGCIGKDKVRNACHGQHRRYYKRNRKNDKYENEDLDAEQSGPKSQRKVEGTGDDTPGVATMSSFNCNEGDSDPEKESKVRNDDKNAIMHSAMRAQTVQSERALPSAADSDSSVDRLDLEHDIQKECIEKDKVRNACHDQHRGDYKRNMMNDEYENEDLDAEQSGPKSQRKVEGTGDDTPGVATMSSFNCNEGDNDPEKESKVRNDDKNAIMHSAMRAQTVQRERALPSAADSDSSVDRLDLEHDIRKGCIEKDKVRNACHGQHRRYYNRNRKNDKYENEDLDAEQSGPKSQRKVEGTSDDTPGVATMSSFNCNEGDNDPEKESKVRNDDKNAIMHSAMRAQTVQSERALPSAADSDSSVDRLDLEHDIQKECIEKDKVRNACHDQHRGDYKRNRMNDEYENEDLDAEQSGPKSQRKVEGTGDDTPGVVTMSSFNCNEGDNDPEEESKVRNDNKNAIMHSAMRAQTVQRERALLSAADSDSSVDRLDLEHDIRKGCIEKDKVRNACHGQHRRDYKRNRKNDEYENEDLDAERSGPKSQRKVEGTGDDSPGIAAMSSFNCNEGDSDPEKERYNERGKSERVLTFNSKEGAAHEASTFPSKEKYNLCKPISELDLSNCQWCTPSYRLLPKNYPVPSASKRTDIEASVLNDFCVLVTSGSGAFKHMRKNQYEEILFICEDDMFELDVLLESVSVTIKRVEELVESMEGNSLKPDSSIHLDEHLTSLNMRCIEWLYGDHGLDVVDVLQKNAGVTLPVILTRLKQKQEEWSMCQSDFNKVWAEVYSKNYHKSLDYGSFYSKQQNTRI</sequence>
<gene>
    <name evidence="8" type="primary">LOC103650483</name>
</gene>
<dbReference type="Gene3D" id="1.20.1160.11">
    <property type="entry name" value="Paired amphipathic helix"/>
    <property type="match status" value="2"/>
</dbReference>
<dbReference type="PANTHER" id="PTHR12346:SF59">
    <property type="entry name" value="PAIRED AMPHIPATHIC HELIX PROTEIN SIN3-LIKE 3"/>
    <property type="match status" value="1"/>
</dbReference>
<name>A0A804N549_MAIZE</name>
<feature type="region of interest" description="Disordered" evidence="6">
    <location>
        <begin position="375"/>
        <end position="470"/>
    </location>
</feature>
<evidence type="ECO:0000313" key="9">
    <source>
        <dbReference type="Proteomes" id="UP000007305"/>
    </source>
</evidence>
<dbReference type="OrthoDB" id="10265969at2759"/>